<feature type="transmembrane region" description="Helical" evidence="7">
    <location>
        <begin position="132"/>
        <end position="150"/>
    </location>
</feature>
<dbReference type="Pfam" id="PF00528">
    <property type="entry name" value="BPD_transp_1"/>
    <property type="match status" value="1"/>
</dbReference>
<dbReference type="CDD" id="cd06261">
    <property type="entry name" value="TM_PBP2"/>
    <property type="match status" value="1"/>
</dbReference>
<accession>A0ABW4L8J0</accession>
<reference evidence="11" key="1">
    <citation type="journal article" date="2019" name="Int. J. Syst. Evol. Microbiol.">
        <title>The Global Catalogue of Microorganisms (GCM) 10K type strain sequencing project: providing services to taxonomists for standard genome sequencing and annotation.</title>
        <authorList>
            <consortium name="The Broad Institute Genomics Platform"/>
            <consortium name="The Broad Institute Genome Sequencing Center for Infectious Disease"/>
            <person name="Wu L."/>
            <person name="Ma J."/>
        </authorList>
    </citation>
    <scope>NUCLEOTIDE SEQUENCE [LARGE SCALE GENOMIC DNA]</scope>
    <source>
        <strain evidence="11">JCM 17130</strain>
    </source>
</reference>
<feature type="transmembrane region" description="Helical" evidence="7">
    <location>
        <begin position="101"/>
        <end position="120"/>
    </location>
</feature>
<feature type="transmembrane region" description="Helical" evidence="7">
    <location>
        <begin position="36"/>
        <end position="62"/>
    </location>
</feature>
<dbReference type="SUPFAM" id="SSF160964">
    <property type="entry name" value="MalF N-terminal region-like"/>
    <property type="match status" value="1"/>
</dbReference>
<evidence type="ECO:0000256" key="2">
    <source>
        <dbReference type="ARBA" id="ARBA00022448"/>
    </source>
</evidence>
<feature type="transmembrane region" description="Helical" evidence="7">
    <location>
        <begin position="291"/>
        <end position="316"/>
    </location>
</feature>
<dbReference type="PROSITE" id="PS50928">
    <property type="entry name" value="ABC_TM1"/>
    <property type="match status" value="1"/>
</dbReference>
<keyword evidence="3" id="KW-1003">Cell membrane</keyword>
<protein>
    <submittedName>
        <fullName evidence="10">Carbohydrate ABC transporter permease</fullName>
    </submittedName>
</protein>
<comment type="caution">
    <text evidence="10">The sequence shown here is derived from an EMBL/GenBank/DDBJ whole genome shotgun (WGS) entry which is preliminary data.</text>
</comment>
<evidence type="ECO:0000256" key="6">
    <source>
        <dbReference type="ARBA" id="ARBA00023136"/>
    </source>
</evidence>
<dbReference type="EMBL" id="JBHUEE010000011">
    <property type="protein sequence ID" value="MFD1719600.1"/>
    <property type="molecule type" value="Genomic_DNA"/>
</dbReference>
<evidence type="ECO:0000259" key="9">
    <source>
        <dbReference type="PROSITE" id="PS50928"/>
    </source>
</evidence>
<evidence type="ECO:0000313" key="11">
    <source>
        <dbReference type="Proteomes" id="UP001597277"/>
    </source>
</evidence>
<gene>
    <name evidence="10" type="ORF">ACFSE6_17280</name>
</gene>
<organism evidence="10 11">
    <name type="scientific">Georgenia deserti</name>
    <dbReference type="NCBI Taxonomy" id="2093781"/>
    <lineage>
        <taxon>Bacteria</taxon>
        <taxon>Bacillati</taxon>
        <taxon>Actinomycetota</taxon>
        <taxon>Actinomycetes</taxon>
        <taxon>Micrococcales</taxon>
        <taxon>Bogoriellaceae</taxon>
        <taxon>Georgenia</taxon>
    </lineage>
</organism>
<dbReference type="Proteomes" id="UP001597277">
    <property type="component" value="Unassembled WGS sequence"/>
</dbReference>
<name>A0ABW4L8J0_9MICO</name>
<evidence type="ECO:0000256" key="5">
    <source>
        <dbReference type="ARBA" id="ARBA00022989"/>
    </source>
</evidence>
<evidence type="ECO:0000256" key="1">
    <source>
        <dbReference type="ARBA" id="ARBA00004651"/>
    </source>
</evidence>
<feature type="transmembrane region" description="Helical" evidence="7">
    <location>
        <begin position="181"/>
        <end position="204"/>
    </location>
</feature>
<sequence>MATLSTPAATAPEPASHRPAAPGRSRSLNRRTREAIAGYGFLAPWIAGMVLLTLGPMAYSLYLSFTDYDLMSSPNWIGLGNYERMAADPRLASSVLVTLKYVAVSVPGVLAFSLGVAMILNKGMRFLPFYRAAFYLPSLIGTSVAIAVLWRQVFGGDGIVNAALGTLGISGQSWIGDPDSALWTLVVLNVWTFGSTMVIFLAGLRQIPTDLYEAASVDGAGPIRRFLSVTVPLLTPLIFFNLLLTTVNAFQAFTPAYVVSGGTGGPLDSTLFYTLYLYLRGFANLEMGYASAMAWALVVVLAVFTAALFASSRYWVHYGDER</sequence>
<feature type="region of interest" description="Disordered" evidence="8">
    <location>
        <begin position="1"/>
        <end position="27"/>
    </location>
</feature>
<dbReference type="RefSeq" id="WP_388010225.1">
    <property type="nucleotide sequence ID" value="NZ_JBHUEE010000011.1"/>
</dbReference>
<feature type="transmembrane region" description="Helical" evidence="7">
    <location>
        <begin position="225"/>
        <end position="244"/>
    </location>
</feature>
<evidence type="ECO:0000313" key="10">
    <source>
        <dbReference type="EMBL" id="MFD1719600.1"/>
    </source>
</evidence>
<keyword evidence="6 7" id="KW-0472">Membrane</keyword>
<feature type="compositionally biased region" description="Low complexity" evidence="8">
    <location>
        <begin position="1"/>
        <end position="14"/>
    </location>
</feature>
<feature type="domain" description="ABC transmembrane type-1" evidence="9">
    <location>
        <begin position="95"/>
        <end position="310"/>
    </location>
</feature>
<evidence type="ECO:0000256" key="8">
    <source>
        <dbReference type="SAM" id="MobiDB-lite"/>
    </source>
</evidence>
<evidence type="ECO:0000256" key="4">
    <source>
        <dbReference type="ARBA" id="ARBA00022692"/>
    </source>
</evidence>
<comment type="similarity">
    <text evidence="7">Belongs to the binding-protein-dependent transport system permease family.</text>
</comment>
<keyword evidence="11" id="KW-1185">Reference proteome</keyword>
<proteinExistence type="inferred from homology"/>
<evidence type="ECO:0000256" key="3">
    <source>
        <dbReference type="ARBA" id="ARBA00022475"/>
    </source>
</evidence>
<keyword evidence="4 7" id="KW-0812">Transmembrane</keyword>
<dbReference type="InterPro" id="IPR035906">
    <property type="entry name" value="MetI-like_sf"/>
</dbReference>
<comment type="subcellular location">
    <subcellularLocation>
        <location evidence="1 7">Cell membrane</location>
        <topology evidence="1 7">Multi-pass membrane protein</topology>
    </subcellularLocation>
</comment>
<keyword evidence="5 7" id="KW-1133">Transmembrane helix</keyword>
<feature type="transmembrane region" description="Helical" evidence="7">
    <location>
        <begin position="256"/>
        <end position="279"/>
    </location>
</feature>
<evidence type="ECO:0000256" key="7">
    <source>
        <dbReference type="RuleBase" id="RU363032"/>
    </source>
</evidence>
<dbReference type="InterPro" id="IPR000515">
    <property type="entry name" value="MetI-like"/>
</dbReference>
<dbReference type="PANTHER" id="PTHR30193:SF1">
    <property type="entry name" value="ABC TRANSPORTER PERMEASE PROTEIN YESP-RELATED"/>
    <property type="match status" value="1"/>
</dbReference>
<dbReference type="InterPro" id="IPR051393">
    <property type="entry name" value="ABC_transporter_permease"/>
</dbReference>
<dbReference type="PANTHER" id="PTHR30193">
    <property type="entry name" value="ABC TRANSPORTER PERMEASE PROTEIN"/>
    <property type="match status" value="1"/>
</dbReference>
<dbReference type="Gene3D" id="1.10.3720.10">
    <property type="entry name" value="MetI-like"/>
    <property type="match status" value="1"/>
</dbReference>
<keyword evidence="2 7" id="KW-0813">Transport</keyword>
<dbReference type="SUPFAM" id="SSF161098">
    <property type="entry name" value="MetI-like"/>
    <property type="match status" value="1"/>
</dbReference>